<organism evidence="1 2">
    <name type="scientific">Anaeromyxobacter oryzae</name>
    <dbReference type="NCBI Taxonomy" id="2918170"/>
    <lineage>
        <taxon>Bacteria</taxon>
        <taxon>Pseudomonadati</taxon>
        <taxon>Myxococcota</taxon>
        <taxon>Myxococcia</taxon>
        <taxon>Myxococcales</taxon>
        <taxon>Cystobacterineae</taxon>
        <taxon>Anaeromyxobacteraceae</taxon>
        <taxon>Anaeromyxobacter</taxon>
    </lineage>
</organism>
<dbReference type="EMBL" id="AP025591">
    <property type="protein sequence ID" value="BDG05245.1"/>
    <property type="molecule type" value="Genomic_DNA"/>
</dbReference>
<dbReference type="Proteomes" id="UP001162891">
    <property type="component" value="Chromosome"/>
</dbReference>
<dbReference type="Gene3D" id="3.40.50.10610">
    <property type="entry name" value="ABC-type transport auxiliary lipoprotein component"/>
    <property type="match status" value="2"/>
</dbReference>
<proteinExistence type="predicted"/>
<evidence type="ECO:0000313" key="2">
    <source>
        <dbReference type="Proteomes" id="UP001162891"/>
    </source>
</evidence>
<keyword evidence="1" id="KW-0449">Lipoprotein</keyword>
<evidence type="ECO:0000313" key="1">
    <source>
        <dbReference type="EMBL" id="BDG05245.1"/>
    </source>
</evidence>
<sequence length="374" mass="39527">MICSSSSSSSRLGWRGAVVVVAALVACRHGQRPMPAPFKLAVFPVQNASGGTAPIRPLTEALDAALGARGLEVVPRGNLDAVLAQHRMRFTGGVDRPMAKVLREELGVDAMLVPTLEQHVADAPPKIAMGVRLVGTGERPVVLWADAVARSGNDAPGLLARGLVTSSGELDRTVVAEVARRVEAYVSKGAAGDSCGDAGRFQPRRVFRAPVLDDVGRRSIAVLPFINDTPRRSASDVILGQFVAQLARSGSFEVLDPGFVREELLGHRIVLEGGVSVDNAMALLSLLNADLVLSGYVRQYVGGQGAPRVEFTAYVLDRRTQELVWSSSSLGEGNDGVFFFGAGRVHTASALSCRMVRGVVDHIVGRRGPLGPAD</sequence>
<dbReference type="RefSeq" id="WP_248353860.1">
    <property type="nucleotide sequence ID" value="NZ_AP025591.1"/>
</dbReference>
<keyword evidence="2" id="KW-1185">Reference proteome</keyword>
<name>A0ABN6MYB2_9BACT</name>
<accession>A0ABN6MYB2</accession>
<reference evidence="2" key="1">
    <citation type="journal article" date="2022" name="Int. J. Syst. Evol. Microbiol.">
        <title>Anaeromyxobacter oryzae sp. nov., Anaeromyxobacter diazotrophicus sp. nov. and Anaeromyxobacter paludicola sp. nov., isolated from paddy soils.</title>
        <authorList>
            <person name="Itoh H."/>
            <person name="Xu Z."/>
            <person name="Mise K."/>
            <person name="Masuda Y."/>
            <person name="Ushijima N."/>
            <person name="Hayakawa C."/>
            <person name="Shiratori Y."/>
            <person name="Senoo K."/>
        </authorList>
    </citation>
    <scope>NUCLEOTIDE SEQUENCE [LARGE SCALE GENOMIC DNA]</scope>
    <source>
        <strain evidence="2">Red232</strain>
    </source>
</reference>
<gene>
    <name evidence="1" type="ORF">AMOR_42410</name>
</gene>
<protein>
    <submittedName>
        <fullName evidence="1">Lipoprotein</fullName>
    </submittedName>
</protein>